<dbReference type="InterPro" id="IPR013087">
    <property type="entry name" value="Znf_C2H2_type"/>
</dbReference>
<feature type="compositionally biased region" description="Low complexity" evidence="6">
    <location>
        <begin position="114"/>
        <end position="127"/>
    </location>
</feature>
<evidence type="ECO:0000256" key="5">
    <source>
        <dbReference type="PROSITE-ProRule" id="PRU00042"/>
    </source>
</evidence>
<dbReference type="PANTHER" id="PTHR12522:SF4">
    <property type="entry name" value="ZINC FINGER PROTEIN ELBOW"/>
    <property type="match status" value="1"/>
</dbReference>
<dbReference type="Gene3D" id="3.30.160.60">
    <property type="entry name" value="Classic Zinc Finger"/>
    <property type="match status" value="1"/>
</dbReference>
<dbReference type="Proteomes" id="UP000183832">
    <property type="component" value="Unassembled WGS sequence"/>
</dbReference>
<feature type="compositionally biased region" description="Basic and acidic residues" evidence="6">
    <location>
        <begin position="94"/>
        <end position="106"/>
    </location>
</feature>
<feature type="compositionally biased region" description="Low complexity" evidence="6">
    <location>
        <begin position="144"/>
        <end position="169"/>
    </location>
</feature>
<dbReference type="PANTHER" id="PTHR12522">
    <property type="entry name" value="ZINC-FINGER PROTEIN NOLZ1-RELATED"/>
    <property type="match status" value="1"/>
</dbReference>
<evidence type="ECO:0000313" key="8">
    <source>
        <dbReference type="EMBL" id="CRK94193.1"/>
    </source>
</evidence>
<evidence type="ECO:0000256" key="3">
    <source>
        <dbReference type="ARBA" id="ARBA00022771"/>
    </source>
</evidence>
<dbReference type="GO" id="GO:0005634">
    <property type="term" value="C:nucleus"/>
    <property type="evidence" value="ECO:0007669"/>
    <property type="project" value="TreeGrafter"/>
</dbReference>
<dbReference type="EMBL" id="CVRI01000038">
    <property type="protein sequence ID" value="CRK94193.1"/>
    <property type="molecule type" value="Genomic_DNA"/>
</dbReference>
<dbReference type="InterPro" id="IPR051520">
    <property type="entry name" value="Elbow/Noc_ZnFinger"/>
</dbReference>
<keyword evidence="4" id="KW-0862">Zinc</keyword>
<evidence type="ECO:0000259" key="7">
    <source>
        <dbReference type="PROSITE" id="PS50157"/>
    </source>
</evidence>
<protein>
    <submittedName>
        <fullName evidence="8">CLUMA_CG007709, isoform A</fullName>
    </submittedName>
</protein>
<proteinExistence type="inferred from homology"/>
<keyword evidence="3 5" id="KW-0863">Zinc-finger</keyword>
<comment type="similarity">
    <text evidence="1">Belongs to the Elbow/Noc family.</text>
</comment>
<feature type="compositionally biased region" description="Polar residues" evidence="6">
    <location>
        <begin position="74"/>
        <end position="85"/>
    </location>
</feature>
<feature type="region of interest" description="Disordered" evidence="6">
    <location>
        <begin position="1"/>
        <end position="20"/>
    </location>
</feature>
<dbReference type="OrthoDB" id="10054079at2759"/>
<evidence type="ECO:0000256" key="4">
    <source>
        <dbReference type="ARBA" id="ARBA00022833"/>
    </source>
</evidence>
<keyword evidence="2" id="KW-0479">Metal-binding</keyword>
<feature type="region of interest" description="Disordered" evidence="6">
    <location>
        <begin position="66"/>
        <end position="181"/>
    </location>
</feature>
<dbReference type="PROSITE" id="PS50157">
    <property type="entry name" value="ZINC_FINGER_C2H2_2"/>
    <property type="match status" value="1"/>
</dbReference>
<evidence type="ECO:0000313" key="9">
    <source>
        <dbReference type="Proteomes" id="UP000183832"/>
    </source>
</evidence>
<evidence type="ECO:0000256" key="1">
    <source>
        <dbReference type="ARBA" id="ARBA00010144"/>
    </source>
</evidence>
<dbReference type="GO" id="GO:0045892">
    <property type="term" value="P:negative regulation of DNA-templated transcription"/>
    <property type="evidence" value="ECO:0007669"/>
    <property type="project" value="TreeGrafter"/>
</dbReference>
<feature type="domain" description="C2H2-type" evidence="7">
    <location>
        <begin position="304"/>
        <end position="339"/>
    </location>
</feature>
<sequence>MLSSVNGNNNNNNNNSNQSHYISADYLSPMPATFDSKSSPLALLAQTCSAIGSDAPNPKLLANIEKSNRRDKSSPCSSGSPNEIKSSFKPYESSLKDNDAPDDLRVASRLKAPSRSTLTATSTTNGTERCESTHSVSSQHTRKSPPTTSPKTSNEKSSNSSASVKSTTPTEPPKSDAQKEALRSLASAAYPSMPYFNGYPYPYSMELLNQHQSMLKAAALNPYLNYARMKAAAGANDMMMGICRDPYCTGCSLSSHFLGKNGSQCPPGCTDDHSVNKAMTNNPAAAMAYHAQLAQLAAASQMPYVCNWVGADSSYCGKRFAASEELFQHLRSEHTGNAIPDSLLNASSASTNSLLAAFPRAYPTPPLSPLSSARYHPYSKNPLLPPTPSLAGLLPPHPSLAQYFSPYALYPRMSSSNLHP</sequence>
<name>A0A1J1I6Z5_9DIPT</name>
<dbReference type="AlphaFoldDB" id="A0A1J1I6Z5"/>
<evidence type="ECO:0000256" key="2">
    <source>
        <dbReference type="ARBA" id="ARBA00022723"/>
    </source>
</evidence>
<keyword evidence="9" id="KW-1185">Reference proteome</keyword>
<reference evidence="8 9" key="1">
    <citation type="submission" date="2015-04" db="EMBL/GenBank/DDBJ databases">
        <authorList>
            <person name="Syromyatnikov M.Y."/>
            <person name="Popov V.N."/>
        </authorList>
    </citation>
    <scope>NUCLEOTIDE SEQUENCE [LARGE SCALE GENOMIC DNA]</scope>
</reference>
<feature type="compositionally biased region" description="Low complexity" evidence="6">
    <location>
        <begin position="1"/>
        <end position="19"/>
    </location>
</feature>
<evidence type="ECO:0000256" key="6">
    <source>
        <dbReference type="SAM" id="MobiDB-lite"/>
    </source>
</evidence>
<organism evidence="8 9">
    <name type="scientific">Clunio marinus</name>
    <dbReference type="NCBI Taxonomy" id="568069"/>
    <lineage>
        <taxon>Eukaryota</taxon>
        <taxon>Metazoa</taxon>
        <taxon>Ecdysozoa</taxon>
        <taxon>Arthropoda</taxon>
        <taxon>Hexapoda</taxon>
        <taxon>Insecta</taxon>
        <taxon>Pterygota</taxon>
        <taxon>Neoptera</taxon>
        <taxon>Endopterygota</taxon>
        <taxon>Diptera</taxon>
        <taxon>Nematocera</taxon>
        <taxon>Chironomoidea</taxon>
        <taxon>Chironomidae</taxon>
        <taxon>Clunio</taxon>
    </lineage>
</organism>
<dbReference type="GO" id="GO:0008270">
    <property type="term" value="F:zinc ion binding"/>
    <property type="evidence" value="ECO:0007669"/>
    <property type="project" value="UniProtKB-KW"/>
</dbReference>
<gene>
    <name evidence="8" type="ORF">CLUMA_CG007709</name>
</gene>
<accession>A0A1J1I6Z5</accession>